<keyword evidence="3" id="KW-1185">Reference proteome</keyword>
<feature type="region of interest" description="Disordered" evidence="1">
    <location>
        <begin position="149"/>
        <end position="173"/>
    </location>
</feature>
<evidence type="ECO:0000256" key="1">
    <source>
        <dbReference type="SAM" id="MobiDB-lite"/>
    </source>
</evidence>
<sequence>MAFRRDFESDGNGLQINFVIYGRTGQKLKTEIHLLLKCPLVRVFNLTLDHSSNGKQNTLCALMLDDDRYKGDNNYLNFLIVPLYKLENIHGNSSNISFCSCLVTTKCPLPDLNNSPIPHRFCDPKNHQKVIPCFQDSSTKAKRKGIMQFGKGQPPRFQSNSKPVFQYSTGASPDHSCIPRQLDGEL</sequence>
<dbReference type="Proteomes" id="UP001054945">
    <property type="component" value="Unassembled WGS sequence"/>
</dbReference>
<name>A0AAV4UPD6_CAEEX</name>
<dbReference type="AlphaFoldDB" id="A0AAV4UPD6"/>
<proteinExistence type="predicted"/>
<feature type="compositionally biased region" description="Polar residues" evidence="1">
    <location>
        <begin position="156"/>
        <end position="171"/>
    </location>
</feature>
<reference evidence="2 3" key="1">
    <citation type="submission" date="2021-06" db="EMBL/GenBank/DDBJ databases">
        <title>Caerostris extrusa draft genome.</title>
        <authorList>
            <person name="Kono N."/>
            <person name="Arakawa K."/>
        </authorList>
    </citation>
    <scope>NUCLEOTIDE SEQUENCE [LARGE SCALE GENOMIC DNA]</scope>
</reference>
<gene>
    <name evidence="2" type="ORF">CEXT_225861</name>
</gene>
<accession>A0AAV4UPD6</accession>
<comment type="caution">
    <text evidence="2">The sequence shown here is derived from an EMBL/GenBank/DDBJ whole genome shotgun (WGS) entry which is preliminary data.</text>
</comment>
<dbReference type="EMBL" id="BPLR01013228">
    <property type="protein sequence ID" value="GIY59653.1"/>
    <property type="molecule type" value="Genomic_DNA"/>
</dbReference>
<organism evidence="2 3">
    <name type="scientific">Caerostris extrusa</name>
    <name type="common">Bark spider</name>
    <name type="synonym">Caerostris bankana</name>
    <dbReference type="NCBI Taxonomy" id="172846"/>
    <lineage>
        <taxon>Eukaryota</taxon>
        <taxon>Metazoa</taxon>
        <taxon>Ecdysozoa</taxon>
        <taxon>Arthropoda</taxon>
        <taxon>Chelicerata</taxon>
        <taxon>Arachnida</taxon>
        <taxon>Araneae</taxon>
        <taxon>Araneomorphae</taxon>
        <taxon>Entelegynae</taxon>
        <taxon>Araneoidea</taxon>
        <taxon>Araneidae</taxon>
        <taxon>Caerostris</taxon>
    </lineage>
</organism>
<evidence type="ECO:0000313" key="3">
    <source>
        <dbReference type="Proteomes" id="UP001054945"/>
    </source>
</evidence>
<protein>
    <submittedName>
        <fullName evidence="2">Uncharacterized protein</fullName>
    </submittedName>
</protein>
<evidence type="ECO:0000313" key="2">
    <source>
        <dbReference type="EMBL" id="GIY59653.1"/>
    </source>
</evidence>